<organism evidence="3 5">
    <name type="scientific">Pseudomonas tohonis</name>
    <dbReference type="NCBI Taxonomy" id="2725477"/>
    <lineage>
        <taxon>Bacteria</taxon>
        <taxon>Pseudomonadati</taxon>
        <taxon>Pseudomonadota</taxon>
        <taxon>Gammaproteobacteria</taxon>
        <taxon>Pseudomonadales</taxon>
        <taxon>Pseudomonadaceae</taxon>
        <taxon>Pseudomonas</taxon>
    </lineage>
</organism>
<feature type="region of interest" description="Disordered" evidence="2">
    <location>
        <begin position="189"/>
        <end position="216"/>
    </location>
</feature>
<sequence length="216" mass="24485">MLLAQGIAELGLSEQRQILTAEMKRITEAEDQARQESAAYRQQADEAAAARQAIEVRLADLELLLKQRGLQIEDLQLQREGLIGERNDALEHGKGLQEKLQALQVKSEQDRVAQDAYIRKVEERAHREVDRAREERKASATQAKLVSTQLEKLQRKLDSAQADLHRSEQRIAAQEARADTLAQQLIRLSETSPLKRKPRIKRQAQPRAIKAGPQPQ</sequence>
<dbReference type="AlphaFoldDB" id="A0A6J4E6S5"/>
<dbReference type="KEGG" id="ptw:TUM18999_31670"/>
<evidence type="ECO:0008006" key="7">
    <source>
        <dbReference type="Google" id="ProtNLM"/>
    </source>
</evidence>
<evidence type="ECO:0000313" key="6">
    <source>
        <dbReference type="Proteomes" id="UP001054892"/>
    </source>
</evidence>
<gene>
    <name evidence="3" type="ORF">TUM18999_31670</name>
    <name evidence="4" type="ORF">TUM20286_35370</name>
</gene>
<dbReference type="Proteomes" id="UP000509383">
    <property type="component" value="Chromosome"/>
</dbReference>
<dbReference type="EMBL" id="AP023189">
    <property type="protein sequence ID" value="BCG24976.1"/>
    <property type="molecule type" value="Genomic_DNA"/>
</dbReference>
<evidence type="ECO:0000313" key="3">
    <source>
        <dbReference type="EMBL" id="BCG24976.1"/>
    </source>
</evidence>
<name>A0A6J4E6S5_9PSED</name>
<reference evidence="3 5" key="1">
    <citation type="submission" date="2020-05" db="EMBL/GenBank/DDBJ databases">
        <title>Characterization of novel class B3 metallo-beta-lactamase from novel Pseudomonas species.</title>
        <authorList>
            <person name="Yamada K."/>
            <person name="Aoki K."/>
            <person name="Ishii Y."/>
        </authorList>
    </citation>
    <scope>NUCLEOTIDE SEQUENCE [LARGE SCALE GENOMIC DNA]</scope>
    <source>
        <strain evidence="3 5">TUM18999</strain>
        <strain evidence="4 6">TUM20286</strain>
    </source>
</reference>
<dbReference type="Proteomes" id="UP001054892">
    <property type="component" value="Unassembled WGS sequence"/>
</dbReference>
<evidence type="ECO:0000313" key="4">
    <source>
        <dbReference type="EMBL" id="GJN53785.1"/>
    </source>
</evidence>
<evidence type="ECO:0000313" key="5">
    <source>
        <dbReference type="Proteomes" id="UP000509383"/>
    </source>
</evidence>
<protein>
    <recommendedName>
        <fullName evidence="7">Integrase</fullName>
    </recommendedName>
</protein>
<evidence type="ECO:0000256" key="2">
    <source>
        <dbReference type="SAM" id="MobiDB-lite"/>
    </source>
</evidence>
<feature type="coiled-coil region" evidence="1">
    <location>
        <begin position="16"/>
        <end position="50"/>
    </location>
</feature>
<dbReference type="EMBL" id="BQKM01000008">
    <property type="protein sequence ID" value="GJN53785.1"/>
    <property type="molecule type" value="Genomic_DNA"/>
</dbReference>
<keyword evidence="6" id="KW-1185">Reference proteome</keyword>
<accession>A0A6J4E6S5</accession>
<proteinExistence type="predicted"/>
<keyword evidence="1" id="KW-0175">Coiled coil</keyword>
<feature type="compositionally biased region" description="Basic residues" evidence="2">
    <location>
        <begin position="194"/>
        <end position="204"/>
    </location>
</feature>
<evidence type="ECO:0000256" key="1">
    <source>
        <dbReference type="SAM" id="Coils"/>
    </source>
</evidence>